<dbReference type="AlphaFoldDB" id="A0A0C2W7L0"/>
<evidence type="ECO:0000256" key="1">
    <source>
        <dbReference type="SAM" id="Coils"/>
    </source>
</evidence>
<name>A0A0C2W7L0_AMAMK</name>
<gene>
    <name evidence="3" type="ORF">M378DRAFT_181719</name>
</gene>
<keyword evidence="4" id="KW-1185">Reference proteome</keyword>
<dbReference type="STRING" id="946122.A0A0C2W7L0"/>
<evidence type="ECO:0000313" key="3">
    <source>
        <dbReference type="EMBL" id="KIL57132.1"/>
    </source>
</evidence>
<dbReference type="InParanoid" id="A0A0C2W7L0"/>
<accession>A0A0C2W7L0</accession>
<proteinExistence type="predicted"/>
<dbReference type="HOGENOM" id="CLU_1434098_0_0_1"/>
<dbReference type="CDD" id="cd06084">
    <property type="entry name" value="KOW_Spt5_4"/>
    <property type="match status" value="1"/>
</dbReference>
<feature type="coiled-coil region" evidence="1">
    <location>
        <begin position="111"/>
        <end position="138"/>
    </location>
</feature>
<evidence type="ECO:0000313" key="4">
    <source>
        <dbReference type="Proteomes" id="UP000054549"/>
    </source>
</evidence>
<feature type="domain" description="Spt5 KOW" evidence="2">
    <location>
        <begin position="146"/>
        <end position="180"/>
    </location>
</feature>
<dbReference type="InterPro" id="IPR041977">
    <property type="entry name" value="KOW_Spt5_4"/>
</dbReference>
<keyword evidence="1" id="KW-0175">Coiled coil</keyword>
<reference evidence="3 4" key="1">
    <citation type="submission" date="2014-04" db="EMBL/GenBank/DDBJ databases">
        <title>Evolutionary Origins and Diversification of the Mycorrhizal Mutualists.</title>
        <authorList>
            <consortium name="DOE Joint Genome Institute"/>
            <consortium name="Mycorrhizal Genomics Consortium"/>
            <person name="Kohler A."/>
            <person name="Kuo A."/>
            <person name="Nagy L.G."/>
            <person name="Floudas D."/>
            <person name="Copeland A."/>
            <person name="Barry K.W."/>
            <person name="Cichocki N."/>
            <person name="Veneault-Fourrey C."/>
            <person name="LaButti K."/>
            <person name="Lindquist E.A."/>
            <person name="Lipzen A."/>
            <person name="Lundell T."/>
            <person name="Morin E."/>
            <person name="Murat C."/>
            <person name="Riley R."/>
            <person name="Ohm R."/>
            <person name="Sun H."/>
            <person name="Tunlid A."/>
            <person name="Henrissat B."/>
            <person name="Grigoriev I.V."/>
            <person name="Hibbett D.S."/>
            <person name="Martin F."/>
        </authorList>
    </citation>
    <scope>NUCLEOTIDE SEQUENCE [LARGE SCALE GENOMIC DNA]</scope>
    <source>
        <strain evidence="3 4">Koide BX008</strain>
    </source>
</reference>
<dbReference type="Pfam" id="PF23291">
    <property type="entry name" value="KOW4_SPT5"/>
    <property type="match status" value="1"/>
</dbReference>
<dbReference type="Proteomes" id="UP000054549">
    <property type="component" value="Unassembled WGS sequence"/>
</dbReference>
<organism evidence="3 4">
    <name type="scientific">Amanita muscaria (strain Koide BX008)</name>
    <dbReference type="NCBI Taxonomy" id="946122"/>
    <lineage>
        <taxon>Eukaryota</taxon>
        <taxon>Fungi</taxon>
        <taxon>Dikarya</taxon>
        <taxon>Basidiomycota</taxon>
        <taxon>Agaricomycotina</taxon>
        <taxon>Agaricomycetes</taxon>
        <taxon>Agaricomycetidae</taxon>
        <taxon>Agaricales</taxon>
        <taxon>Pluteineae</taxon>
        <taxon>Amanitaceae</taxon>
        <taxon>Amanita</taxon>
    </lineage>
</organism>
<dbReference type="OrthoDB" id="2691380at2759"/>
<sequence>MKTNIWLRECVYKRVTPKGQKPGSAISMITFLTSAFWTKCRIVVPWWAHHNHCPTRSRQHPSFAPYPNEQPSIAKKLYDLAGTVLTVIVLGCKKHVKSGTHSVWQTMTQAILCTNQDAEEHKLQLENLQRELVIAVDSEGPTTAYNVKEVDGEGWVLHIYQSFYVFLHNREYQENGGVYMIYTRPLTST</sequence>
<protein>
    <recommendedName>
        <fullName evidence="2">Spt5 KOW domain-containing protein</fullName>
    </recommendedName>
</protein>
<evidence type="ECO:0000259" key="2">
    <source>
        <dbReference type="Pfam" id="PF23291"/>
    </source>
</evidence>
<dbReference type="EMBL" id="KN818381">
    <property type="protein sequence ID" value="KIL57132.1"/>
    <property type="molecule type" value="Genomic_DNA"/>
</dbReference>